<organism evidence="1 2">
    <name type="scientific">Rubroshorea leprosula</name>
    <dbReference type="NCBI Taxonomy" id="152421"/>
    <lineage>
        <taxon>Eukaryota</taxon>
        <taxon>Viridiplantae</taxon>
        <taxon>Streptophyta</taxon>
        <taxon>Embryophyta</taxon>
        <taxon>Tracheophyta</taxon>
        <taxon>Spermatophyta</taxon>
        <taxon>Magnoliopsida</taxon>
        <taxon>eudicotyledons</taxon>
        <taxon>Gunneridae</taxon>
        <taxon>Pentapetalae</taxon>
        <taxon>rosids</taxon>
        <taxon>malvids</taxon>
        <taxon>Malvales</taxon>
        <taxon>Dipterocarpaceae</taxon>
        <taxon>Rubroshorea</taxon>
    </lineage>
</organism>
<name>A0AAV5K2W9_9ROSI</name>
<dbReference type="AlphaFoldDB" id="A0AAV5K2W9"/>
<evidence type="ECO:0000313" key="1">
    <source>
        <dbReference type="EMBL" id="GKV18770.1"/>
    </source>
</evidence>
<gene>
    <name evidence="1" type="ORF">SLEP1_g29108</name>
</gene>
<dbReference type="Proteomes" id="UP001054252">
    <property type="component" value="Unassembled WGS sequence"/>
</dbReference>
<evidence type="ECO:0000313" key="2">
    <source>
        <dbReference type="Proteomes" id="UP001054252"/>
    </source>
</evidence>
<protein>
    <submittedName>
        <fullName evidence="1">Uncharacterized protein</fullName>
    </submittedName>
</protein>
<reference evidence="1 2" key="1">
    <citation type="journal article" date="2021" name="Commun. Biol.">
        <title>The genome of Shorea leprosula (Dipterocarpaceae) highlights the ecological relevance of drought in aseasonal tropical rainforests.</title>
        <authorList>
            <person name="Ng K.K.S."/>
            <person name="Kobayashi M.J."/>
            <person name="Fawcett J.A."/>
            <person name="Hatakeyama M."/>
            <person name="Paape T."/>
            <person name="Ng C.H."/>
            <person name="Ang C.C."/>
            <person name="Tnah L.H."/>
            <person name="Lee C.T."/>
            <person name="Nishiyama T."/>
            <person name="Sese J."/>
            <person name="O'Brien M.J."/>
            <person name="Copetti D."/>
            <person name="Mohd Noor M.I."/>
            <person name="Ong R.C."/>
            <person name="Putra M."/>
            <person name="Sireger I.Z."/>
            <person name="Indrioko S."/>
            <person name="Kosugi Y."/>
            <person name="Izuno A."/>
            <person name="Isagi Y."/>
            <person name="Lee S.L."/>
            <person name="Shimizu K.K."/>
        </authorList>
    </citation>
    <scope>NUCLEOTIDE SEQUENCE [LARGE SCALE GENOMIC DNA]</scope>
    <source>
        <strain evidence="1">214</strain>
    </source>
</reference>
<keyword evidence="2" id="KW-1185">Reference proteome</keyword>
<comment type="caution">
    <text evidence="1">The sequence shown here is derived from an EMBL/GenBank/DDBJ whole genome shotgun (WGS) entry which is preliminary data.</text>
</comment>
<sequence length="42" mass="4929">MVKTFTMPLQGTKRLMNCCLECLGTEFNHVRKLYFFQMVPAT</sequence>
<accession>A0AAV5K2W9</accession>
<proteinExistence type="predicted"/>
<dbReference type="EMBL" id="BPVZ01000051">
    <property type="protein sequence ID" value="GKV18770.1"/>
    <property type="molecule type" value="Genomic_DNA"/>
</dbReference>